<dbReference type="AlphaFoldDB" id="F8PGM8"/>
<evidence type="ECO:0000313" key="2">
    <source>
        <dbReference type="Proteomes" id="UP000008063"/>
    </source>
</evidence>
<dbReference type="InParanoid" id="F8PGM8"/>
<gene>
    <name evidence="1" type="ORF">SERLA73DRAFT_68064</name>
</gene>
<proteinExistence type="predicted"/>
<evidence type="ECO:0000313" key="1">
    <source>
        <dbReference type="EMBL" id="EGO04372.1"/>
    </source>
</evidence>
<organism evidence="2">
    <name type="scientific">Serpula lacrymans var. lacrymans (strain S7.3)</name>
    <name type="common">Dry rot fungus</name>
    <dbReference type="NCBI Taxonomy" id="936435"/>
    <lineage>
        <taxon>Eukaryota</taxon>
        <taxon>Fungi</taxon>
        <taxon>Dikarya</taxon>
        <taxon>Basidiomycota</taxon>
        <taxon>Agaricomycotina</taxon>
        <taxon>Agaricomycetes</taxon>
        <taxon>Agaricomycetidae</taxon>
        <taxon>Boletales</taxon>
        <taxon>Coniophorineae</taxon>
        <taxon>Serpulaceae</taxon>
        <taxon>Serpula</taxon>
    </lineage>
</organism>
<dbReference type="Proteomes" id="UP000008063">
    <property type="component" value="Unassembled WGS sequence"/>
</dbReference>
<name>F8PGM8_SERL3</name>
<protein>
    <submittedName>
        <fullName evidence="1">Uncharacterized protein</fullName>
    </submittedName>
</protein>
<reference evidence="2" key="1">
    <citation type="journal article" date="2011" name="Science">
        <title>The plant cell wall-decomposing machinery underlies the functional diversity of forest fungi.</title>
        <authorList>
            <person name="Eastwood D.C."/>
            <person name="Floudas D."/>
            <person name="Binder M."/>
            <person name="Majcherczyk A."/>
            <person name="Schneider P."/>
            <person name="Aerts A."/>
            <person name="Asiegbu F.O."/>
            <person name="Baker S.E."/>
            <person name="Barry K."/>
            <person name="Bendiksby M."/>
            <person name="Blumentritt M."/>
            <person name="Coutinho P.M."/>
            <person name="Cullen D."/>
            <person name="de Vries R.P."/>
            <person name="Gathman A."/>
            <person name="Goodell B."/>
            <person name="Henrissat B."/>
            <person name="Ihrmark K."/>
            <person name="Kauserud H."/>
            <person name="Kohler A."/>
            <person name="LaButti K."/>
            <person name="Lapidus A."/>
            <person name="Lavin J.L."/>
            <person name="Lee Y.-H."/>
            <person name="Lindquist E."/>
            <person name="Lilly W."/>
            <person name="Lucas S."/>
            <person name="Morin E."/>
            <person name="Murat C."/>
            <person name="Oguiza J.A."/>
            <person name="Park J."/>
            <person name="Pisabarro A.G."/>
            <person name="Riley R."/>
            <person name="Rosling A."/>
            <person name="Salamov A."/>
            <person name="Schmidt O."/>
            <person name="Schmutz J."/>
            <person name="Skrede I."/>
            <person name="Stenlid J."/>
            <person name="Wiebenga A."/>
            <person name="Xie X."/>
            <person name="Kuees U."/>
            <person name="Hibbett D.S."/>
            <person name="Hoffmeister D."/>
            <person name="Hoegberg N."/>
            <person name="Martin F."/>
            <person name="Grigoriev I.V."/>
            <person name="Watkinson S.C."/>
        </authorList>
    </citation>
    <scope>NUCLEOTIDE SEQUENCE [LARGE SCALE GENOMIC DNA]</scope>
    <source>
        <strain evidence="2">strain S7.3</strain>
    </source>
</reference>
<keyword evidence="2" id="KW-1185">Reference proteome</keyword>
<dbReference type="HOGENOM" id="CLU_2265350_0_0_1"/>
<accession>F8PGM8</accession>
<sequence length="103" mass="11905">MPAHSQAAGMAVQGDNNVSKDPAVVNVLKSERQEEKDKWKRFQAAEKYWNFVNHQLVKMWTKARNNTMNQAEHKEFDHILQLDLAEYPGPKKSLNLRQSVCDP</sequence>
<dbReference type="EMBL" id="GL945474">
    <property type="protein sequence ID" value="EGO04372.1"/>
    <property type="molecule type" value="Genomic_DNA"/>
</dbReference>